<gene>
    <name evidence="2" type="ORF">DB88DRAFT_296151</name>
</gene>
<proteinExistence type="predicted"/>
<keyword evidence="1" id="KW-0812">Transmembrane</keyword>
<organism evidence="2 3">
    <name type="scientific">Papiliotrema laurentii</name>
    <name type="common">Cryptococcus laurentii</name>
    <dbReference type="NCBI Taxonomy" id="5418"/>
    <lineage>
        <taxon>Eukaryota</taxon>
        <taxon>Fungi</taxon>
        <taxon>Dikarya</taxon>
        <taxon>Basidiomycota</taxon>
        <taxon>Agaricomycotina</taxon>
        <taxon>Tremellomycetes</taxon>
        <taxon>Tremellales</taxon>
        <taxon>Rhynchogastremaceae</taxon>
        <taxon>Papiliotrema</taxon>
    </lineage>
</organism>
<reference evidence="2" key="1">
    <citation type="submission" date="2023-02" db="EMBL/GenBank/DDBJ databases">
        <title>Identification and recombinant expression of a fungal hydrolase from Papiliotrema laurentii that hydrolyzes apple cutin and clears colloidal polyester polyurethane.</title>
        <authorList>
            <consortium name="DOE Joint Genome Institute"/>
            <person name="Roman V.A."/>
            <person name="Bojanowski C."/>
            <person name="Crable B.R."/>
            <person name="Wagner D.N."/>
            <person name="Hung C.S."/>
            <person name="Nadeau L.J."/>
            <person name="Schratz L."/>
            <person name="Haridas S."/>
            <person name="Pangilinan J."/>
            <person name="Lipzen A."/>
            <person name="Na H."/>
            <person name="Yan M."/>
            <person name="Ng V."/>
            <person name="Grigoriev I.V."/>
            <person name="Spatafora J.W."/>
            <person name="Barlow D."/>
            <person name="Biffinger J."/>
            <person name="Kelley-Loughnane N."/>
            <person name="Varaljay V.A."/>
            <person name="Crookes-Goodson W.J."/>
        </authorList>
    </citation>
    <scope>NUCLEOTIDE SEQUENCE</scope>
    <source>
        <strain evidence="2">5307AH</strain>
    </source>
</reference>
<protein>
    <submittedName>
        <fullName evidence="2">Uncharacterized protein</fullName>
    </submittedName>
</protein>
<name>A0AAD9D1Y9_PAPLA</name>
<dbReference type="AlphaFoldDB" id="A0AAD9D1Y9"/>
<keyword evidence="1" id="KW-1133">Transmembrane helix</keyword>
<comment type="caution">
    <text evidence="2">The sequence shown here is derived from an EMBL/GenBank/DDBJ whole genome shotgun (WGS) entry which is preliminary data.</text>
</comment>
<evidence type="ECO:0000313" key="2">
    <source>
        <dbReference type="EMBL" id="KAK1923406.1"/>
    </source>
</evidence>
<keyword evidence="1" id="KW-0472">Membrane</keyword>
<evidence type="ECO:0000256" key="1">
    <source>
        <dbReference type="SAM" id="Phobius"/>
    </source>
</evidence>
<keyword evidence="3" id="KW-1185">Reference proteome</keyword>
<feature type="transmembrane region" description="Helical" evidence="1">
    <location>
        <begin position="164"/>
        <end position="183"/>
    </location>
</feature>
<evidence type="ECO:0000313" key="3">
    <source>
        <dbReference type="Proteomes" id="UP001182556"/>
    </source>
</evidence>
<dbReference type="EMBL" id="JAODAN010000006">
    <property type="protein sequence ID" value="KAK1923406.1"/>
    <property type="molecule type" value="Genomic_DNA"/>
</dbReference>
<sequence length="191" mass="21432">MRASPNNDDDTDIDHIRSTLEDRTITTLRLLCAMPSHPLIPLMSLSSLGPLAFAYCVFRLLESPPTFTFNPILDMPTGQWIASPSRMFTATSSRSHDRLGTTIFHGSTAHRRTVQSTYLEDVSSQWQDREYRLLRSPFPIYHQISPTSCFPRTVHNISSVRSPVFILCIVLVVTISSPPTTLVSHPPSAHL</sequence>
<accession>A0AAD9D1Y9</accession>
<dbReference type="Proteomes" id="UP001182556">
    <property type="component" value="Unassembled WGS sequence"/>
</dbReference>
<feature type="transmembrane region" description="Helical" evidence="1">
    <location>
        <begin position="39"/>
        <end position="58"/>
    </location>
</feature>